<dbReference type="Gene3D" id="3.50.50.60">
    <property type="entry name" value="FAD/NAD(P)-binding domain"/>
    <property type="match status" value="1"/>
</dbReference>
<evidence type="ECO:0000256" key="5">
    <source>
        <dbReference type="ARBA" id="ARBA00022827"/>
    </source>
</evidence>
<evidence type="ECO:0000256" key="9">
    <source>
        <dbReference type="SAM" id="SignalP"/>
    </source>
</evidence>
<dbReference type="InterPro" id="IPR036388">
    <property type="entry name" value="WH-like_DNA-bd_sf"/>
</dbReference>
<feature type="chain" id="PRO_5017464970" evidence="9">
    <location>
        <begin position="21"/>
        <end position="543"/>
    </location>
</feature>
<feature type="domain" description="Prenylcysteine lyase" evidence="10">
    <location>
        <begin position="127"/>
        <end position="305"/>
    </location>
</feature>
<dbReference type="InterPro" id="IPR010795">
    <property type="entry name" value="Prenylcys_lyase"/>
</dbReference>
<feature type="signal peptide" evidence="9">
    <location>
        <begin position="1"/>
        <end position="20"/>
    </location>
</feature>
<keyword evidence="6 8" id="KW-0560">Oxidoreductase</keyword>
<evidence type="ECO:0000259" key="10">
    <source>
        <dbReference type="Pfam" id="PF07156"/>
    </source>
</evidence>
<dbReference type="SUPFAM" id="SSF51905">
    <property type="entry name" value="FAD/NAD(P)-binding domain"/>
    <property type="match status" value="1"/>
</dbReference>
<dbReference type="GO" id="GO:0030328">
    <property type="term" value="P:prenylcysteine catabolic process"/>
    <property type="evidence" value="ECO:0007669"/>
    <property type="project" value="UniProtKB-UniRule"/>
</dbReference>
<reference evidence="11" key="1">
    <citation type="submission" date="2025-08" db="UniProtKB">
        <authorList>
            <consortium name="Ensembl"/>
        </authorList>
    </citation>
    <scope>IDENTIFICATION</scope>
</reference>
<keyword evidence="4 9" id="KW-0732">Signal</keyword>
<dbReference type="Proteomes" id="UP000261560">
    <property type="component" value="Unplaced"/>
</dbReference>
<dbReference type="GeneTree" id="ENSGT00390000011206"/>
<dbReference type="GO" id="GO:0030327">
    <property type="term" value="P:prenylated protein catabolic process"/>
    <property type="evidence" value="ECO:0007669"/>
    <property type="project" value="TreeGrafter"/>
</dbReference>
<evidence type="ECO:0000256" key="4">
    <source>
        <dbReference type="ARBA" id="ARBA00022729"/>
    </source>
</evidence>
<dbReference type="InterPro" id="IPR017046">
    <property type="entry name" value="Prenylcysteine_Oxase1"/>
</dbReference>
<feature type="domain" description="Prenylcysteine lyase" evidence="10">
    <location>
        <begin position="326"/>
        <end position="532"/>
    </location>
</feature>
<dbReference type="PIRSF" id="PIRSF036292">
    <property type="entry name" value="Prenylcysteine_oxidase"/>
    <property type="match status" value="1"/>
</dbReference>
<dbReference type="Gene3D" id="1.10.10.10">
    <property type="entry name" value="Winged helix-like DNA-binding domain superfamily/Winged helix DNA-binding domain"/>
    <property type="match status" value="1"/>
</dbReference>
<accession>A0A3B3BM66</accession>
<comment type="similarity">
    <text evidence="2 8">Belongs to the prenylcysteine oxidase family.</text>
</comment>
<evidence type="ECO:0000256" key="1">
    <source>
        <dbReference type="ARBA" id="ARBA00001974"/>
    </source>
</evidence>
<evidence type="ECO:0000256" key="3">
    <source>
        <dbReference type="ARBA" id="ARBA00022630"/>
    </source>
</evidence>
<dbReference type="PANTHER" id="PTHR15944:SF2">
    <property type="entry name" value="PRENYLCYSTEINE OXIDASE-LIKE"/>
    <property type="match status" value="1"/>
</dbReference>
<dbReference type="PaxDb" id="30732-ENSOMEP00000006661"/>
<dbReference type="PANTHER" id="PTHR15944">
    <property type="entry name" value="FARNESYLCYSTEINE LYASE"/>
    <property type="match status" value="1"/>
</dbReference>
<dbReference type="InterPro" id="IPR036188">
    <property type="entry name" value="FAD/NAD-bd_sf"/>
</dbReference>
<evidence type="ECO:0000256" key="6">
    <source>
        <dbReference type="ARBA" id="ARBA00023002"/>
    </source>
</evidence>
<dbReference type="GO" id="GO:0001735">
    <property type="term" value="F:prenylcysteine oxidase activity"/>
    <property type="evidence" value="ECO:0007669"/>
    <property type="project" value="UniProtKB-UniRule"/>
</dbReference>
<keyword evidence="7" id="KW-0325">Glycoprotein</keyword>
<reference evidence="11" key="2">
    <citation type="submission" date="2025-09" db="UniProtKB">
        <authorList>
            <consortium name="Ensembl"/>
        </authorList>
    </citation>
    <scope>IDENTIFICATION</scope>
</reference>
<keyword evidence="12" id="KW-1185">Reference proteome</keyword>
<dbReference type="AlphaFoldDB" id="A0A3B3BM66"/>
<proteinExistence type="inferred from homology"/>
<sequence>MRRFRFSIFVPLLAAWSIVGEPETPTHVDGAPPSKIAVVGAGIGGSATAHFLRQHFGPEVQVDVYEKGEVGGRLATVTVNHNDYESGGSIIHSLNLHMQEFVKQLGLKYRRNVAGKTAVFNGEEMILEETDWYLLDLFRLWWRYGISFIRLQMWVEEIMEKFMRIYKYQAHGYAFSSVEELLDSLGGSGFINMTKRPLSDSLLELGVSQRFIDEVIAPIMRVNYGQNVSIPAFVGAVSLAGAQNNLWAVEGGNKMVCSGLLKMANANLLQAQVNSISPVPSDTVHTSNSHMTNSTMAKTKELSKDTINKIVDLHQTGKTEYVIGDALEYQLNFTTATGTGSELYNIVVLATPLQASIGSELQFQGFTTPFDQLPGSYHSTVATIVHGYLNTSFFGFPDPRLFPFASVLTTDTPSLFFNSVASVCPVNISAGFRRKQPQEAGVYKVFSPQTLDKPELKTLFKSYYSVQVTEWQAYPHYGSNQRLPPVELHPNLYYLNGIEWAGSAMEMSSVAAKNIALLAYHRWNRQMEMVDQKDLMHRIKTEL</sequence>
<evidence type="ECO:0000256" key="2">
    <source>
        <dbReference type="ARBA" id="ARBA00009967"/>
    </source>
</evidence>
<name>A0A3B3BM66_ORYME</name>
<dbReference type="Pfam" id="PF13450">
    <property type="entry name" value="NAD_binding_8"/>
    <property type="match status" value="1"/>
</dbReference>
<evidence type="ECO:0000256" key="8">
    <source>
        <dbReference type="PIRNR" id="PIRNR036292"/>
    </source>
</evidence>
<evidence type="ECO:0000313" key="12">
    <source>
        <dbReference type="Proteomes" id="UP000261560"/>
    </source>
</evidence>
<evidence type="ECO:0000313" key="11">
    <source>
        <dbReference type="Ensembl" id="ENSOMEP00000006661.1"/>
    </source>
</evidence>
<protein>
    <submittedName>
        <fullName evidence="11">Prenylcysteine oxidase 1 like</fullName>
    </submittedName>
</protein>
<evidence type="ECO:0000256" key="7">
    <source>
        <dbReference type="ARBA" id="ARBA00023180"/>
    </source>
</evidence>
<dbReference type="FunFam" id="3.50.50.60:FF:000081">
    <property type="entry name" value="prenylcysteine oxidase 1"/>
    <property type="match status" value="1"/>
</dbReference>
<dbReference type="Pfam" id="PF07156">
    <property type="entry name" value="Prenylcys_lyase"/>
    <property type="match status" value="2"/>
</dbReference>
<keyword evidence="5 8" id="KW-0274">FAD</keyword>
<keyword evidence="3 8" id="KW-0285">Flavoprotein</keyword>
<organism evidence="11 12">
    <name type="scientific">Oryzias melastigma</name>
    <name type="common">Marine medaka</name>
    <dbReference type="NCBI Taxonomy" id="30732"/>
    <lineage>
        <taxon>Eukaryota</taxon>
        <taxon>Metazoa</taxon>
        <taxon>Chordata</taxon>
        <taxon>Craniata</taxon>
        <taxon>Vertebrata</taxon>
        <taxon>Euteleostomi</taxon>
        <taxon>Actinopterygii</taxon>
        <taxon>Neopterygii</taxon>
        <taxon>Teleostei</taxon>
        <taxon>Neoteleostei</taxon>
        <taxon>Acanthomorphata</taxon>
        <taxon>Ovalentaria</taxon>
        <taxon>Atherinomorphae</taxon>
        <taxon>Beloniformes</taxon>
        <taxon>Adrianichthyidae</taxon>
        <taxon>Oryziinae</taxon>
        <taxon>Oryzias</taxon>
    </lineage>
</organism>
<comment type="cofactor">
    <cofactor evidence="1 8">
        <name>FAD</name>
        <dbReference type="ChEBI" id="CHEBI:57692"/>
    </cofactor>
</comment>
<dbReference type="Ensembl" id="ENSOMET00000005430.1">
    <property type="protein sequence ID" value="ENSOMEP00000006661.1"/>
    <property type="gene ID" value="ENSOMEG00000007716.1"/>
</dbReference>
<dbReference type="STRING" id="30732.ENSOMEP00000006661"/>